<evidence type="ECO:0000313" key="2">
    <source>
        <dbReference type="Proteomes" id="UP001634007"/>
    </source>
</evidence>
<sequence length="143" mass="16082">MRTHSNLLSSTIVRVAAKAISMKAKERKRKQRPQMIFLGNESRKSCTSYREVKIARNSKMAITEETKPNASEIVKTRRESCPNNKGTPVLLSLPPVRVNAAVNNTVAIGVETSIHEFVVSFTHFSPFSRNSLWFSLNSFQCVI</sequence>
<name>A0ABD3LB10_EUCGL</name>
<organism evidence="1 2">
    <name type="scientific">Eucalyptus globulus</name>
    <name type="common">Tasmanian blue gum</name>
    <dbReference type="NCBI Taxonomy" id="34317"/>
    <lineage>
        <taxon>Eukaryota</taxon>
        <taxon>Viridiplantae</taxon>
        <taxon>Streptophyta</taxon>
        <taxon>Embryophyta</taxon>
        <taxon>Tracheophyta</taxon>
        <taxon>Spermatophyta</taxon>
        <taxon>Magnoliopsida</taxon>
        <taxon>eudicotyledons</taxon>
        <taxon>Gunneridae</taxon>
        <taxon>Pentapetalae</taxon>
        <taxon>rosids</taxon>
        <taxon>malvids</taxon>
        <taxon>Myrtales</taxon>
        <taxon>Myrtaceae</taxon>
        <taxon>Myrtoideae</taxon>
        <taxon>Eucalypteae</taxon>
        <taxon>Eucalyptus</taxon>
    </lineage>
</organism>
<keyword evidence="2" id="KW-1185">Reference proteome</keyword>
<protein>
    <submittedName>
        <fullName evidence="1">Uncharacterized protein</fullName>
    </submittedName>
</protein>
<evidence type="ECO:0000313" key="1">
    <source>
        <dbReference type="EMBL" id="KAL3747096.1"/>
    </source>
</evidence>
<comment type="caution">
    <text evidence="1">The sequence shown here is derived from an EMBL/GenBank/DDBJ whole genome shotgun (WGS) entry which is preliminary data.</text>
</comment>
<dbReference type="EMBL" id="JBJKBG010000003">
    <property type="protein sequence ID" value="KAL3747096.1"/>
    <property type="molecule type" value="Genomic_DNA"/>
</dbReference>
<accession>A0ABD3LB10</accession>
<proteinExistence type="predicted"/>
<gene>
    <name evidence="1" type="ORF">ACJRO7_015953</name>
</gene>
<dbReference type="AlphaFoldDB" id="A0ABD3LB10"/>
<dbReference type="Proteomes" id="UP001634007">
    <property type="component" value="Unassembled WGS sequence"/>
</dbReference>
<reference evidence="1 2" key="1">
    <citation type="submission" date="2024-11" db="EMBL/GenBank/DDBJ databases">
        <title>Chromosome-level genome assembly of Eucalyptus globulus Labill. provides insights into its genome evolution.</title>
        <authorList>
            <person name="Li X."/>
        </authorList>
    </citation>
    <scope>NUCLEOTIDE SEQUENCE [LARGE SCALE GENOMIC DNA]</scope>
    <source>
        <strain evidence="1">CL2024</strain>
        <tissue evidence="1">Fresh tender leaves</tissue>
    </source>
</reference>